<feature type="compositionally biased region" description="Basic residues" evidence="3">
    <location>
        <begin position="386"/>
        <end position="395"/>
    </location>
</feature>
<comment type="subcellular location">
    <subcellularLocation>
        <location evidence="1">Nucleus</location>
    </subcellularLocation>
</comment>
<evidence type="ECO:0000313" key="6">
    <source>
        <dbReference type="Proteomes" id="UP000654370"/>
    </source>
</evidence>
<accession>A0A8H7Q1G1</accession>
<gene>
    <name evidence="5" type="ORF">INT43_006621</name>
</gene>
<feature type="domain" description="SprT-like" evidence="4">
    <location>
        <begin position="154"/>
        <end position="323"/>
    </location>
</feature>
<dbReference type="Proteomes" id="UP000654370">
    <property type="component" value="Unassembled WGS sequence"/>
</dbReference>
<dbReference type="SMART" id="SM00731">
    <property type="entry name" value="SprT"/>
    <property type="match status" value="1"/>
</dbReference>
<evidence type="ECO:0000313" key="5">
    <source>
        <dbReference type="EMBL" id="KAG2183613.1"/>
    </source>
</evidence>
<evidence type="ECO:0000256" key="1">
    <source>
        <dbReference type="ARBA" id="ARBA00004123"/>
    </source>
</evidence>
<feature type="region of interest" description="Disordered" evidence="3">
    <location>
        <begin position="319"/>
        <end position="395"/>
    </location>
</feature>
<dbReference type="PANTHER" id="PTHR21220">
    <property type="entry name" value="DNA-DEPENDENT METALLOPROTEASE SPRTN"/>
    <property type="match status" value="1"/>
</dbReference>
<feature type="compositionally biased region" description="Basic and acidic residues" evidence="3">
    <location>
        <begin position="349"/>
        <end position="361"/>
    </location>
</feature>
<dbReference type="Pfam" id="PF22934">
    <property type="entry name" value="SPRTN_ZBD"/>
    <property type="match status" value="1"/>
</dbReference>
<dbReference type="GO" id="GO:0031593">
    <property type="term" value="F:polyubiquitin modification-dependent protein binding"/>
    <property type="evidence" value="ECO:0007669"/>
    <property type="project" value="TreeGrafter"/>
</dbReference>
<dbReference type="Pfam" id="PF10263">
    <property type="entry name" value="SprT-like"/>
    <property type="match status" value="1"/>
</dbReference>
<dbReference type="GO" id="GO:0006974">
    <property type="term" value="P:DNA damage response"/>
    <property type="evidence" value="ECO:0007669"/>
    <property type="project" value="InterPro"/>
</dbReference>
<feature type="region of interest" description="Disordered" evidence="3">
    <location>
        <begin position="93"/>
        <end position="112"/>
    </location>
</feature>
<dbReference type="PANTHER" id="PTHR21220:SF0">
    <property type="entry name" value="DNA-DEPENDENT METALLOPROTEASE SPRTN"/>
    <property type="match status" value="1"/>
</dbReference>
<feature type="compositionally biased region" description="Basic and acidic residues" evidence="3">
    <location>
        <begin position="324"/>
        <end position="341"/>
    </location>
</feature>
<keyword evidence="6" id="KW-1185">Reference proteome</keyword>
<evidence type="ECO:0000256" key="3">
    <source>
        <dbReference type="SAM" id="MobiDB-lite"/>
    </source>
</evidence>
<reference evidence="5" key="1">
    <citation type="submission" date="2020-12" db="EMBL/GenBank/DDBJ databases">
        <title>Metabolic potential, ecology and presence of endohyphal bacteria is reflected in genomic diversity of Mucoromycotina.</title>
        <authorList>
            <person name="Muszewska A."/>
            <person name="Okrasinska A."/>
            <person name="Steczkiewicz K."/>
            <person name="Drgas O."/>
            <person name="Orlowska M."/>
            <person name="Perlinska-Lenart U."/>
            <person name="Aleksandrzak-Piekarczyk T."/>
            <person name="Szatraj K."/>
            <person name="Zielenkiewicz U."/>
            <person name="Pilsyk S."/>
            <person name="Malc E."/>
            <person name="Mieczkowski P."/>
            <person name="Kruszewska J.S."/>
            <person name="Biernat P."/>
            <person name="Pawlowska J."/>
        </authorList>
    </citation>
    <scope>NUCLEOTIDE SEQUENCE</scope>
    <source>
        <strain evidence="5">WA0000067209</strain>
    </source>
</reference>
<sequence length="395" mass="44933">MAAEDSEKLARRLQAEEDAISDILLYDKHDETLARRVHEGAASQPRTDNSRADIEVLDSNGNYHDTNSNTVNNTIDSDEALARLLQAEEDLQVHGSEQPKTVNEKDSIPLPVTTHLESDEELARRLQAEENQTPSVSQQAEKVDDDLELFSPTPDIHALFRHFDVQYFFGMLKMVELKWSKRMTLCAGICSYQPRAGFCSVRLSEPLLKFRPREDLIDTLLHEMIHALLFVTQNNTDHDGHGPQFLMHADRINKAAGTSITVYHNFRDEVNYHRTHVWKCNGPCQNRPPYFGIVRRSMNRPPQPADYWWSRHQQQCGGTYTKIAEPKKKPTSKKGKEKERSQTSLNKFFKRDASTSEDDHSSNNSSSNSTSNNTNTVKSDKELAAAKRRNLGGSK</sequence>
<comment type="caution">
    <text evidence="5">The sequence shown here is derived from an EMBL/GenBank/DDBJ whole genome shotgun (WGS) entry which is preliminary data.</text>
</comment>
<dbReference type="GO" id="GO:0005634">
    <property type="term" value="C:nucleus"/>
    <property type="evidence" value="ECO:0007669"/>
    <property type="project" value="UniProtKB-SubCell"/>
</dbReference>
<dbReference type="OrthoDB" id="5236983at2759"/>
<dbReference type="InterPro" id="IPR006640">
    <property type="entry name" value="SprT-like_domain"/>
</dbReference>
<keyword evidence="2" id="KW-0539">Nucleus</keyword>
<protein>
    <recommendedName>
        <fullName evidence="4">SprT-like domain-containing protein</fullName>
    </recommendedName>
</protein>
<proteinExistence type="predicted"/>
<dbReference type="GO" id="GO:0004222">
    <property type="term" value="F:metalloendopeptidase activity"/>
    <property type="evidence" value="ECO:0007669"/>
    <property type="project" value="InterPro"/>
</dbReference>
<dbReference type="EMBL" id="JAEPQZ010000003">
    <property type="protein sequence ID" value="KAG2183613.1"/>
    <property type="molecule type" value="Genomic_DNA"/>
</dbReference>
<dbReference type="GO" id="GO:0003697">
    <property type="term" value="F:single-stranded DNA binding"/>
    <property type="evidence" value="ECO:0007669"/>
    <property type="project" value="InterPro"/>
</dbReference>
<dbReference type="InterPro" id="IPR055220">
    <property type="entry name" value="SPRTN_ZBD"/>
</dbReference>
<organism evidence="5 6">
    <name type="scientific">Mortierella isabellina</name>
    <name type="common">Filamentous fungus</name>
    <name type="synonym">Umbelopsis isabellina</name>
    <dbReference type="NCBI Taxonomy" id="91625"/>
    <lineage>
        <taxon>Eukaryota</taxon>
        <taxon>Fungi</taxon>
        <taxon>Fungi incertae sedis</taxon>
        <taxon>Mucoromycota</taxon>
        <taxon>Mucoromycotina</taxon>
        <taxon>Umbelopsidomycetes</taxon>
        <taxon>Umbelopsidales</taxon>
        <taxon>Umbelopsidaceae</taxon>
        <taxon>Umbelopsis</taxon>
    </lineage>
</organism>
<dbReference type="AlphaFoldDB" id="A0A8H7Q1G1"/>
<name>A0A8H7Q1G1_MORIS</name>
<feature type="compositionally biased region" description="Low complexity" evidence="3">
    <location>
        <begin position="362"/>
        <end position="376"/>
    </location>
</feature>
<evidence type="ECO:0000259" key="4">
    <source>
        <dbReference type="SMART" id="SM00731"/>
    </source>
</evidence>
<dbReference type="InterPro" id="IPR044245">
    <property type="entry name" value="Spartan"/>
</dbReference>
<evidence type="ECO:0000256" key="2">
    <source>
        <dbReference type="ARBA" id="ARBA00023242"/>
    </source>
</evidence>